<evidence type="ECO:0000256" key="5">
    <source>
        <dbReference type="ARBA" id="ARBA00022889"/>
    </source>
</evidence>
<keyword evidence="5" id="KW-0130">Cell adhesion</keyword>
<dbReference type="PANTHER" id="PTHR24026:SF136">
    <property type="entry name" value="PROTOCADHERIN-23"/>
    <property type="match status" value="1"/>
</dbReference>
<feature type="domain" description="Cadherin" evidence="13">
    <location>
        <begin position="57"/>
        <end position="160"/>
    </location>
</feature>
<evidence type="ECO:0000256" key="2">
    <source>
        <dbReference type="ARBA" id="ARBA00022692"/>
    </source>
</evidence>
<dbReference type="WBParaSite" id="ACAC_0001164701-mRNA-1">
    <property type="protein sequence ID" value="ACAC_0001164701-mRNA-1"/>
    <property type="gene ID" value="ACAC_0001164701"/>
</dbReference>
<evidence type="ECO:0000256" key="10">
    <source>
        <dbReference type="PROSITE-ProRule" id="PRU00122"/>
    </source>
</evidence>
<reference evidence="15" key="2">
    <citation type="submission" date="2016-04" db="UniProtKB">
        <authorList>
            <consortium name="WormBaseParasite"/>
        </authorList>
    </citation>
    <scope>IDENTIFICATION</scope>
</reference>
<comment type="subcellular location">
    <subcellularLocation>
        <location evidence="1">Membrane</location>
    </subcellularLocation>
</comment>
<dbReference type="PANTHER" id="PTHR24026">
    <property type="entry name" value="FAT ATYPICAL CADHERIN-RELATED"/>
    <property type="match status" value="1"/>
</dbReference>
<keyword evidence="14" id="KW-1185">Reference proteome</keyword>
<name>A0A158PBZ1_ANGCA</name>
<keyword evidence="4 9" id="KW-0106">Calcium</keyword>
<keyword evidence="8" id="KW-0325">Glycoprotein</keyword>
<dbReference type="SUPFAM" id="SSF49899">
    <property type="entry name" value="Concanavalin A-like lectins/glucanases"/>
    <property type="match status" value="1"/>
</dbReference>
<dbReference type="GO" id="GO:0005509">
    <property type="term" value="F:calcium ion binding"/>
    <property type="evidence" value="ECO:0007669"/>
    <property type="project" value="UniProtKB-UniRule"/>
</dbReference>
<keyword evidence="3" id="KW-0677">Repeat</keyword>
<evidence type="ECO:0000256" key="11">
    <source>
        <dbReference type="SAM" id="Phobius"/>
    </source>
</evidence>
<dbReference type="Proteomes" id="UP000035642">
    <property type="component" value="Unassembled WGS sequence"/>
</dbReference>
<reference evidence="14" key="1">
    <citation type="submission" date="2012-09" db="EMBL/GenBank/DDBJ databases">
        <authorList>
            <person name="Martin A.A."/>
        </authorList>
    </citation>
    <scope>NUCLEOTIDE SEQUENCE</scope>
</reference>
<comment type="caution">
    <text evidence="10">Lacks conserved residue(s) required for the propagation of feature annotation.</text>
</comment>
<evidence type="ECO:0000259" key="13">
    <source>
        <dbReference type="PROSITE" id="PS50268"/>
    </source>
</evidence>
<feature type="domain" description="Laminin G" evidence="12">
    <location>
        <begin position="1044"/>
        <end position="1245"/>
    </location>
</feature>
<dbReference type="PROSITE" id="PS50268">
    <property type="entry name" value="CADHERIN_2"/>
    <property type="match status" value="4"/>
</dbReference>
<dbReference type="STRING" id="6313.A0A158PBZ1"/>
<evidence type="ECO:0000256" key="1">
    <source>
        <dbReference type="ARBA" id="ARBA00004370"/>
    </source>
</evidence>
<dbReference type="CDD" id="cd11304">
    <property type="entry name" value="Cadherin_repeat"/>
    <property type="match status" value="5"/>
</dbReference>
<keyword evidence="7 11" id="KW-0472">Membrane</keyword>
<dbReference type="PRINTS" id="PR00205">
    <property type="entry name" value="CADHERIN"/>
</dbReference>
<dbReference type="PROSITE" id="PS50025">
    <property type="entry name" value="LAM_G_DOMAIN"/>
    <property type="match status" value="1"/>
</dbReference>
<dbReference type="PROSITE" id="PS00232">
    <property type="entry name" value="CADHERIN_1"/>
    <property type="match status" value="2"/>
</dbReference>
<evidence type="ECO:0000313" key="14">
    <source>
        <dbReference type="Proteomes" id="UP000035642"/>
    </source>
</evidence>
<dbReference type="Gene3D" id="2.60.40.60">
    <property type="entry name" value="Cadherins"/>
    <property type="match status" value="5"/>
</dbReference>
<feature type="domain" description="Cadherin" evidence="13">
    <location>
        <begin position="433"/>
        <end position="518"/>
    </location>
</feature>
<dbReference type="GO" id="GO:0007156">
    <property type="term" value="P:homophilic cell adhesion via plasma membrane adhesion molecules"/>
    <property type="evidence" value="ECO:0007669"/>
    <property type="project" value="InterPro"/>
</dbReference>
<dbReference type="Pfam" id="PF02210">
    <property type="entry name" value="Laminin_G_2"/>
    <property type="match status" value="1"/>
</dbReference>
<evidence type="ECO:0000256" key="9">
    <source>
        <dbReference type="PROSITE-ProRule" id="PRU00043"/>
    </source>
</evidence>
<dbReference type="SUPFAM" id="SSF49313">
    <property type="entry name" value="Cadherin-like"/>
    <property type="match status" value="5"/>
</dbReference>
<keyword evidence="2 11" id="KW-0812">Transmembrane</keyword>
<evidence type="ECO:0000256" key="4">
    <source>
        <dbReference type="ARBA" id="ARBA00022837"/>
    </source>
</evidence>
<dbReference type="Gene3D" id="2.60.120.200">
    <property type="match status" value="1"/>
</dbReference>
<dbReference type="InterPro" id="IPR015919">
    <property type="entry name" value="Cadherin-like_sf"/>
</dbReference>
<evidence type="ECO:0000259" key="12">
    <source>
        <dbReference type="PROSITE" id="PS50025"/>
    </source>
</evidence>
<protein>
    <submittedName>
        <fullName evidence="15">LAM_G_DOMAIN domain-containing protein</fullName>
    </submittedName>
</protein>
<dbReference type="InterPro" id="IPR020894">
    <property type="entry name" value="Cadherin_CS"/>
</dbReference>
<evidence type="ECO:0000256" key="8">
    <source>
        <dbReference type="ARBA" id="ARBA00023180"/>
    </source>
</evidence>
<feature type="domain" description="Cadherin" evidence="13">
    <location>
        <begin position="1"/>
        <end position="56"/>
    </location>
</feature>
<organism evidence="14 15">
    <name type="scientific">Angiostrongylus cantonensis</name>
    <name type="common">Rat lungworm</name>
    <dbReference type="NCBI Taxonomy" id="6313"/>
    <lineage>
        <taxon>Eukaryota</taxon>
        <taxon>Metazoa</taxon>
        <taxon>Ecdysozoa</taxon>
        <taxon>Nematoda</taxon>
        <taxon>Chromadorea</taxon>
        <taxon>Rhabditida</taxon>
        <taxon>Rhabditina</taxon>
        <taxon>Rhabditomorpha</taxon>
        <taxon>Strongyloidea</taxon>
        <taxon>Metastrongylidae</taxon>
        <taxon>Angiostrongylus</taxon>
    </lineage>
</organism>
<dbReference type="GO" id="GO:0005886">
    <property type="term" value="C:plasma membrane"/>
    <property type="evidence" value="ECO:0007669"/>
    <property type="project" value="UniProtKB-SubCell"/>
</dbReference>
<proteinExistence type="predicted"/>
<dbReference type="InterPro" id="IPR002126">
    <property type="entry name" value="Cadherin-like_dom"/>
</dbReference>
<dbReference type="SMART" id="SM00112">
    <property type="entry name" value="CA"/>
    <property type="match status" value="5"/>
</dbReference>
<feature type="domain" description="Cadherin" evidence="13">
    <location>
        <begin position="160"/>
        <end position="258"/>
    </location>
</feature>
<feature type="transmembrane region" description="Helical" evidence="11">
    <location>
        <begin position="1259"/>
        <end position="1284"/>
    </location>
</feature>
<dbReference type="SMART" id="SM00282">
    <property type="entry name" value="LamG"/>
    <property type="match status" value="1"/>
</dbReference>
<evidence type="ECO:0000256" key="6">
    <source>
        <dbReference type="ARBA" id="ARBA00022989"/>
    </source>
</evidence>
<keyword evidence="6 11" id="KW-1133">Transmembrane helix</keyword>
<evidence type="ECO:0000256" key="7">
    <source>
        <dbReference type="ARBA" id="ARBA00023136"/>
    </source>
</evidence>
<dbReference type="Pfam" id="PF00028">
    <property type="entry name" value="Cadherin"/>
    <property type="match status" value="3"/>
</dbReference>
<sequence>MNPHTGILSTGGNLDREYEPACRLWIAACDSDRPPKFSLTSIDVLVEDENDNTPVFEQVIYEKEIVENSEQRVLLCVFAEDLDTGNNSNVSYSIISGNDMESFAIDFTSGCIRSLRVLDREVISHYRLVISATDQGIPPLKAEALVKINVLDENDNAPRFSHLFHTRIYEDLEVGAPVLLISATDRDDDANHTFSIDDDFGAQFSIDIHTGQMYLRRPLDRETQSSYRFRVTVSDETWSVHTTAAVHVLDINDNPPSFASDTYLFMVNSTQVGQSIGRIYAIDEDDGENGFVRYRFNRDVRWLSIDALSGELRLLAVPEVGILEVAVIAQDNGVPMMTSMVPVTVVATPVNCRSSCSIAVDRRATKGTVIGKIEEHCADIHLAKMTRAFLSDNSFVAVDPEGVLVVTGDIPEDVSAITVTLIFHTESGETALGATVGVVHAHDHDSGIAGELHFHMNGSDPFHIHPNGSLVLTTSLDYEDRRQHVLLVIVTDHGEPPKSANAQIVIDVVDVDDNPPVIEDDHLVYAITSIDDMVCPGFSDVDTAYSDLRFSTSSSEYVVFATSNGSCISFRDVIPHHVDWTTTDGHHWVTTRLTVIDMLPKRPSIRDETVTMSENALFGTIVISYGAVVLSETSEQFSAESGDITVMTRRGIHDDQLTIFKKSQFGRYLENSKLTVKIVDVAPSPVFSTATYTVDVVDTIPMFSTFFDFEMIMPTDCHWEIVDGNEKKVVCCNRTTSRSELIISVVPTKEERFATVGFIREGVQSVSIARISTLAPGEFTTYRIGEKRLGEIFSLSSDGVLTSTRPLKQSSRSVYNLTVIMQPHVFVDLDFERSVIPTKVEATSILANRAAEFDLEYISAGAVEECHARDEERFQVLSTCRFIVKRPIDGEEVLASISGVSVRIALRSLQPSKKLLQSVLQLVFYATSTGVAEFLTELQQFYSDMTFYPLAIDVVAHHRNTLALAILDRNHKVVTPQDAHNIVQKFLKLTEFPHVLIESMKTNASAQIHVVENPVMYPVIRPLVPLRNAQRTAFACMRDLVRSSQVTSLSNVAFVTLVPTEQLRIGLLNQSLLTNDDSCNGSQSLAIEFRTRESYGTIVVLSYELEHSVIEVHGSVVRYRVINPHRIPIAITLDRKSVDDGKWHHVMLELTSDRKTITFKMDDIGKQALSREVLPALISAGLERIQFGRNGPQRQVVYVMYHYDRHFSGCLRRLVINGRLQPLLYDPKYSDELFSTIYHGVVAECVMDSPHITLLQNTTIVSCLVFVGGPAVVCVLIIVVVQILRRNEAKGSKRCDQETDSCTHQSIRLYIVNTRSFRD</sequence>
<dbReference type="FunFam" id="2.60.40.60:FF:000181">
    <property type="entry name" value="Predicted protein"/>
    <property type="match status" value="1"/>
</dbReference>
<dbReference type="InterPro" id="IPR013320">
    <property type="entry name" value="ConA-like_dom_sf"/>
</dbReference>
<evidence type="ECO:0000256" key="3">
    <source>
        <dbReference type="ARBA" id="ARBA00022737"/>
    </source>
</evidence>
<accession>A0A158PBZ1</accession>
<dbReference type="InterPro" id="IPR001791">
    <property type="entry name" value="Laminin_G"/>
</dbReference>
<evidence type="ECO:0000313" key="15">
    <source>
        <dbReference type="WBParaSite" id="ACAC_0001164701-mRNA-1"/>
    </source>
</evidence>